<dbReference type="RefSeq" id="WP_024268538.1">
    <property type="nucleotide sequence ID" value="NC_023035.1"/>
</dbReference>
<dbReference type="AlphaFoldDB" id="V5WJB2"/>
<dbReference type="Gene3D" id="3.90.1580.10">
    <property type="entry name" value="paralog of FGE (formylglycine-generating enzyme)"/>
    <property type="match status" value="1"/>
</dbReference>
<dbReference type="InterPro" id="IPR042095">
    <property type="entry name" value="SUMF_sf"/>
</dbReference>
<proteinExistence type="predicted"/>
<reference evidence="3 4" key="1">
    <citation type="journal article" date="2015" name="Stand. Genomic Sci.">
        <title>Complete genome sequence and description of Salinispira pacifica gen. nov., sp. nov., a novel spirochaete isolated form a hypersaline microbial mat.</title>
        <authorList>
            <person name="Ben Hania W."/>
            <person name="Joseph M."/>
            <person name="Schumann P."/>
            <person name="Bunk B."/>
            <person name="Fiebig A."/>
            <person name="Sproer C."/>
            <person name="Klenk H.P."/>
            <person name="Fardeau M.L."/>
            <person name="Spring S."/>
        </authorList>
    </citation>
    <scope>NUCLEOTIDE SEQUENCE [LARGE SCALE GENOMIC DNA]</scope>
    <source>
        <strain evidence="3 4">L21-RPul-D2</strain>
    </source>
</reference>
<organism evidence="3 4">
    <name type="scientific">Salinispira pacifica</name>
    <dbReference type="NCBI Taxonomy" id="1307761"/>
    <lineage>
        <taxon>Bacteria</taxon>
        <taxon>Pseudomonadati</taxon>
        <taxon>Spirochaetota</taxon>
        <taxon>Spirochaetia</taxon>
        <taxon>Spirochaetales</taxon>
        <taxon>Spirochaetaceae</taxon>
        <taxon>Salinispira</taxon>
    </lineage>
</organism>
<dbReference type="PANTHER" id="PTHR23150:SF19">
    <property type="entry name" value="FORMYLGLYCINE-GENERATING ENZYME"/>
    <property type="match status" value="1"/>
</dbReference>
<accession>V5WJB2</accession>
<keyword evidence="1" id="KW-0732">Signal</keyword>
<protein>
    <submittedName>
        <fullName evidence="3">Serine/threonine kinase</fullName>
    </submittedName>
</protein>
<dbReference type="KEGG" id="slr:L21SP2_2273"/>
<dbReference type="PANTHER" id="PTHR23150">
    <property type="entry name" value="SULFATASE MODIFYING FACTOR 1, 2"/>
    <property type="match status" value="1"/>
</dbReference>
<feature type="signal peptide" evidence="1">
    <location>
        <begin position="1"/>
        <end position="25"/>
    </location>
</feature>
<gene>
    <name evidence="3" type="ORF">L21SP2_2273</name>
</gene>
<dbReference type="Proteomes" id="UP000018680">
    <property type="component" value="Chromosome"/>
</dbReference>
<dbReference type="OrthoDB" id="9812707at2"/>
<dbReference type="STRING" id="1307761.L21SP2_2273"/>
<name>V5WJB2_9SPIO</name>
<feature type="domain" description="Sulfatase-modifying factor enzyme-like" evidence="2">
    <location>
        <begin position="64"/>
        <end position="274"/>
    </location>
</feature>
<feature type="chain" id="PRO_5004741929" evidence="1">
    <location>
        <begin position="26"/>
        <end position="319"/>
    </location>
</feature>
<dbReference type="HOGENOM" id="CLU_012431_1_0_12"/>
<evidence type="ECO:0000313" key="3">
    <source>
        <dbReference type="EMBL" id="AHC15634.1"/>
    </source>
</evidence>
<evidence type="ECO:0000256" key="1">
    <source>
        <dbReference type="SAM" id="SignalP"/>
    </source>
</evidence>
<sequence>MKRSFPFFEVIAVVLMMTAVFPASATPLSAGDTETYTAGGVSFVMSYVPGGMTFPTGVNDDGSATVDNAYWIGETEVTYELWDTVYTWATSKARGAKIYGFANAGRQGGDLKSGPIGTNQHPVTTVNWRDAMVWCNALTEWYNAQNGTSYDHVYSYGGSIIRDSRDATACEAAVESSTAKGFRLLSRNEYELAARYRNGTDWTYGDHASGDESGACFDDGSILGDLGMSTVIGDYAVYRGNSGLSTAVVKSKTANALGLYDMSGNVAEWCFTKSGSRQRGLLGGSCGSSAGGLQVGAWSYYYPGEESPGSGFRIARTAD</sequence>
<keyword evidence="3" id="KW-0418">Kinase</keyword>
<dbReference type="eggNOG" id="COG1262">
    <property type="taxonomic scope" value="Bacteria"/>
</dbReference>
<dbReference type="InterPro" id="IPR005532">
    <property type="entry name" value="SUMF_dom"/>
</dbReference>
<dbReference type="GO" id="GO:0120147">
    <property type="term" value="F:formylglycine-generating oxidase activity"/>
    <property type="evidence" value="ECO:0007669"/>
    <property type="project" value="TreeGrafter"/>
</dbReference>
<keyword evidence="3" id="KW-0808">Transferase</keyword>
<dbReference type="Pfam" id="PF03781">
    <property type="entry name" value="FGE-sulfatase"/>
    <property type="match status" value="1"/>
</dbReference>
<dbReference type="GO" id="GO:0016301">
    <property type="term" value="F:kinase activity"/>
    <property type="evidence" value="ECO:0007669"/>
    <property type="project" value="UniProtKB-KW"/>
</dbReference>
<evidence type="ECO:0000259" key="2">
    <source>
        <dbReference type="Pfam" id="PF03781"/>
    </source>
</evidence>
<keyword evidence="4" id="KW-1185">Reference proteome</keyword>
<dbReference type="EMBL" id="CP006939">
    <property type="protein sequence ID" value="AHC15634.1"/>
    <property type="molecule type" value="Genomic_DNA"/>
</dbReference>
<dbReference type="SUPFAM" id="SSF56436">
    <property type="entry name" value="C-type lectin-like"/>
    <property type="match status" value="1"/>
</dbReference>
<dbReference type="InterPro" id="IPR016187">
    <property type="entry name" value="CTDL_fold"/>
</dbReference>
<evidence type="ECO:0000313" key="4">
    <source>
        <dbReference type="Proteomes" id="UP000018680"/>
    </source>
</evidence>
<dbReference type="InterPro" id="IPR051043">
    <property type="entry name" value="Sulfatase_Mod_Factor_Kinase"/>
</dbReference>